<dbReference type="InterPro" id="IPR043504">
    <property type="entry name" value="Peptidase_S1_PA_chymotrypsin"/>
</dbReference>
<dbReference type="InterPro" id="IPR009003">
    <property type="entry name" value="Peptidase_S1_PA"/>
</dbReference>
<dbReference type="PRINTS" id="PR00834">
    <property type="entry name" value="PROTEASES2C"/>
</dbReference>
<evidence type="ECO:0000259" key="7">
    <source>
        <dbReference type="PROSITE" id="PS50106"/>
    </source>
</evidence>
<dbReference type="PROSITE" id="PS50106">
    <property type="entry name" value="PDZ"/>
    <property type="match status" value="1"/>
</dbReference>
<feature type="compositionally biased region" description="Low complexity" evidence="5">
    <location>
        <begin position="213"/>
        <end position="223"/>
    </location>
</feature>
<feature type="compositionally biased region" description="Polar residues" evidence="5">
    <location>
        <begin position="77"/>
        <end position="105"/>
    </location>
</feature>
<evidence type="ECO:0000256" key="6">
    <source>
        <dbReference type="SAM" id="Phobius"/>
    </source>
</evidence>
<organism evidence="8 9">
    <name type="scientific">Paenibacillus montaniterrae</name>
    <dbReference type="NCBI Taxonomy" id="429341"/>
    <lineage>
        <taxon>Bacteria</taxon>
        <taxon>Bacillati</taxon>
        <taxon>Bacillota</taxon>
        <taxon>Bacilli</taxon>
        <taxon>Bacillales</taxon>
        <taxon>Paenibacillaceae</taxon>
        <taxon>Paenibacillus</taxon>
    </lineage>
</organism>
<keyword evidence="9" id="KW-1185">Reference proteome</keyword>
<gene>
    <name evidence="8" type="ORF">J40TS1_12450</name>
</gene>
<evidence type="ECO:0000256" key="2">
    <source>
        <dbReference type="ARBA" id="ARBA00022670"/>
    </source>
</evidence>
<protein>
    <recommendedName>
        <fullName evidence="7">PDZ domain-containing protein</fullName>
    </recommendedName>
</protein>
<feature type="region of interest" description="Disordered" evidence="5">
    <location>
        <begin position="1"/>
        <end position="108"/>
    </location>
</feature>
<dbReference type="InterPro" id="IPR001478">
    <property type="entry name" value="PDZ"/>
</dbReference>
<evidence type="ECO:0000256" key="4">
    <source>
        <dbReference type="ARBA" id="ARBA00022825"/>
    </source>
</evidence>
<dbReference type="InterPro" id="IPR051201">
    <property type="entry name" value="Chloro_Bact_Ser_Proteases"/>
</dbReference>
<dbReference type="CDD" id="cd06779">
    <property type="entry name" value="cpPDZ_Deg_HtrA-like"/>
    <property type="match status" value="1"/>
</dbReference>
<dbReference type="SMART" id="SM00228">
    <property type="entry name" value="PDZ"/>
    <property type="match status" value="1"/>
</dbReference>
<dbReference type="AlphaFoldDB" id="A0A919YRH4"/>
<dbReference type="SUPFAM" id="SSF50494">
    <property type="entry name" value="Trypsin-like serine proteases"/>
    <property type="match status" value="1"/>
</dbReference>
<keyword evidence="3" id="KW-0378">Hydrolase</keyword>
<dbReference type="Pfam" id="PF13180">
    <property type="entry name" value="PDZ_2"/>
    <property type="match status" value="1"/>
</dbReference>
<keyword evidence="6" id="KW-1133">Transmembrane helix</keyword>
<dbReference type="PANTHER" id="PTHR43343">
    <property type="entry name" value="PEPTIDASE S12"/>
    <property type="match status" value="1"/>
</dbReference>
<dbReference type="RefSeq" id="WP_246563216.1">
    <property type="nucleotide sequence ID" value="NZ_BOSE01000002.1"/>
</dbReference>
<dbReference type="Gene3D" id="2.30.42.10">
    <property type="match status" value="1"/>
</dbReference>
<dbReference type="EMBL" id="BOSE01000002">
    <property type="protein sequence ID" value="GIP15603.1"/>
    <property type="molecule type" value="Genomic_DNA"/>
</dbReference>
<dbReference type="Gene3D" id="2.40.10.10">
    <property type="entry name" value="Trypsin-like serine proteases"/>
    <property type="match status" value="2"/>
</dbReference>
<evidence type="ECO:0000313" key="9">
    <source>
        <dbReference type="Proteomes" id="UP000683139"/>
    </source>
</evidence>
<dbReference type="Pfam" id="PF13365">
    <property type="entry name" value="Trypsin_2"/>
    <property type="match status" value="1"/>
</dbReference>
<dbReference type="InterPro" id="IPR036034">
    <property type="entry name" value="PDZ_sf"/>
</dbReference>
<evidence type="ECO:0000256" key="3">
    <source>
        <dbReference type="ARBA" id="ARBA00022801"/>
    </source>
</evidence>
<evidence type="ECO:0000313" key="8">
    <source>
        <dbReference type="EMBL" id="GIP15603.1"/>
    </source>
</evidence>
<comment type="caution">
    <text evidence="8">The sequence shown here is derived from an EMBL/GenBank/DDBJ whole genome shotgun (WGS) entry which is preliminary data.</text>
</comment>
<proteinExistence type="inferred from homology"/>
<keyword evidence="2" id="KW-0645">Protease</keyword>
<dbReference type="Proteomes" id="UP000683139">
    <property type="component" value="Unassembled WGS sequence"/>
</dbReference>
<comment type="similarity">
    <text evidence="1">Belongs to the peptidase S1C family.</text>
</comment>
<feature type="region of interest" description="Disordered" evidence="5">
    <location>
        <begin position="137"/>
        <end position="156"/>
    </location>
</feature>
<dbReference type="PANTHER" id="PTHR43343:SF3">
    <property type="entry name" value="PROTEASE DO-LIKE 8, CHLOROPLASTIC"/>
    <property type="match status" value="1"/>
</dbReference>
<sequence length="570" mass="60701">MNNDNRDKFFENEQGKTNAAGQSESGTQQSSDNYEHTKPYAPASSSYSEPSKPGIEDAEYTPIDNSSVPKQEPIKSQGPTYYSYGQTRPMQTVQPSYPAHDSSSPYNGAANVQGAAAQYGTGYSAAAQQSASIAAPVRPFTTSSGGGDPLSAKKEKNRSGGFGKMFLSFMAGVVVVGLLMYTADVQNWFSNEAVVSQNNSYNSGSSGGGSTSSGGTATGTTSSLPMDRPDNISELFTASSPAVVKIETFSKPARNSANSLFNDPFFRQFFGNSIPNNEQENSQELQQTGMGTGFFFESSGYILTNQHVISDAEEIRVIVEGYEEPFIATQLGSSYELDLAVLKIEGDQAFPTLPLGNSNDTKIGDWVLAIGNPNGFDHTLTVGVISAKERPIDIPDSEGTRHYQNLLQTDASINPGNSGGPLLNMNGEVIGINTAVSSTAQGIGFAIPTSTITEVLESLKNNEALPVDASPFIGVDLQDLTENLATQLGLDSTDGSIVRNVYYNSPAYKGGMKQYDVIVSIDGKEMKKTTDITGYIGEKAVGDVIELTVIRDGEKVPLPIEIGDKNQFGL</sequence>
<evidence type="ECO:0000256" key="5">
    <source>
        <dbReference type="SAM" id="MobiDB-lite"/>
    </source>
</evidence>
<name>A0A919YRH4_9BACL</name>
<dbReference type="SUPFAM" id="SSF50156">
    <property type="entry name" value="PDZ domain-like"/>
    <property type="match status" value="1"/>
</dbReference>
<dbReference type="GO" id="GO:0004252">
    <property type="term" value="F:serine-type endopeptidase activity"/>
    <property type="evidence" value="ECO:0007669"/>
    <property type="project" value="InterPro"/>
</dbReference>
<dbReference type="GO" id="GO:0006508">
    <property type="term" value="P:proteolysis"/>
    <property type="evidence" value="ECO:0007669"/>
    <property type="project" value="UniProtKB-KW"/>
</dbReference>
<feature type="domain" description="PDZ" evidence="7">
    <location>
        <begin position="474"/>
        <end position="553"/>
    </location>
</feature>
<keyword evidence="6" id="KW-0812">Transmembrane</keyword>
<evidence type="ECO:0000256" key="1">
    <source>
        <dbReference type="ARBA" id="ARBA00010541"/>
    </source>
</evidence>
<reference evidence="8" key="1">
    <citation type="submission" date="2021-03" db="EMBL/GenBank/DDBJ databases">
        <title>Antimicrobial resistance genes in bacteria isolated from Japanese honey, and their potential for conferring macrolide and lincosamide resistance in the American foulbrood pathogen Paenibacillus larvae.</title>
        <authorList>
            <person name="Okamoto M."/>
            <person name="Kumagai M."/>
            <person name="Kanamori H."/>
            <person name="Takamatsu D."/>
        </authorList>
    </citation>
    <scope>NUCLEOTIDE SEQUENCE</scope>
    <source>
        <strain evidence="8">J40TS1</strain>
    </source>
</reference>
<accession>A0A919YRH4</accession>
<keyword evidence="6" id="KW-0472">Membrane</keyword>
<feature type="compositionally biased region" description="Polar residues" evidence="5">
    <location>
        <begin position="15"/>
        <end position="32"/>
    </location>
</feature>
<feature type="region of interest" description="Disordered" evidence="5">
    <location>
        <begin position="199"/>
        <end position="231"/>
    </location>
</feature>
<dbReference type="InterPro" id="IPR001940">
    <property type="entry name" value="Peptidase_S1C"/>
</dbReference>
<feature type="compositionally biased region" description="Low complexity" evidence="5">
    <location>
        <begin position="39"/>
        <end position="53"/>
    </location>
</feature>
<feature type="transmembrane region" description="Helical" evidence="6">
    <location>
        <begin position="162"/>
        <end position="181"/>
    </location>
</feature>
<feature type="compositionally biased region" description="Basic and acidic residues" evidence="5">
    <location>
        <begin position="1"/>
        <end position="14"/>
    </location>
</feature>
<keyword evidence="4" id="KW-0720">Serine protease</keyword>